<evidence type="ECO:0000256" key="1">
    <source>
        <dbReference type="ARBA" id="ARBA00022679"/>
    </source>
</evidence>
<dbReference type="CDD" id="cd04301">
    <property type="entry name" value="NAT_SF"/>
    <property type="match status" value="1"/>
</dbReference>
<dbReference type="EMBL" id="DRXG01000121">
    <property type="protein sequence ID" value="HHN52748.1"/>
    <property type="molecule type" value="Genomic_DNA"/>
</dbReference>
<evidence type="ECO:0000256" key="2">
    <source>
        <dbReference type="ARBA" id="ARBA00023315"/>
    </source>
</evidence>
<organism evidence="4">
    <name type="scientific">Caldiarchaeum subterraneum</name>
    <dbReference type="NCBI Taxonomy" id="311458"/>
    <lineage>
        <taxon>Archaea</taxon>
        <taxon>Nitrososphaerota</taxon>
        <taxon>Candidatus Caldarchaeales</taxon>
        <taxon>Candidatus Caldarchaeaceae</taxon>
        <taxon>Candidatus Caldarchaeum</taxon>
    </lineage>
</organism>
<accession>A0A7C4E1I5</accession>
<dbReference type="GO" id="GO:0004596">
    <property type="term" value="F:protein-N-terminal amino-acid acetyltransferase activity"/>
    <property type="evidence" value="ECO:0007669"/>
    <property type="project" value="InterPro"/>
</dbReference>
<keyword evidence="1 4" id="KW-0808">Transferase</keyword>
<dbReference type="Pfam" id="PF00583">
    <property type="entry name" value="Acetyltransf_1"/>
    <property type="match status" value="1"/>
</dbReference>
<dbReference type="InterPro" id="IPR006464">
    <property type="entry name" value="AcTrfase_RimI/Ard1"/>
</dbReference>
<keyword evidence="2" id="KW-0012">Acyltransferase</keyword>
<proteinExistence type="predicted"/>
<dbReference type="Gene3D" id="3.40.630.30">
    <property type="match status" value="1"/>
</dbReference>
<gene>
    <name evidence="4" type="primary">rimI</name>
    <name evidence="5" type="ORF">ENM30_05490</name>
    <name evidence="4" type="ORF">ENT82_02980</name>
</gene>
<feature type="domain" description="N-acetyltransferase" evidence="3">
    <location>
        <begin position="12"/>
        <end position="167"/>
    </location>
</feature>
<reference evidence="4" key="1">
    <citation type="journal article" date="2020" name="mSystems">
        <title>Genome- and Community-Level Interaction Insights into Carbon Utilization and Element Cycling Functions of Hydrothermarchaeota in Hydrothermal Sediment.</title>
        <authorList>
            <person name="Zhou Z."/>
            <person name="Liu Y."/>
            <person name="Xu W."/>
            <person name="Pan J."/>
            <person name="Luo Z.H."/>
            <person name="Li M."/>
        </authorList>
    </citation>
    <scope>NUCLEOTIDE SEQUENCE [LARGE SCALE GENOMIC DNA]</scope>
    <source>
        <strain evidence="5">SpSt-1073</strain>
        <strain evidence="4">SpSt-613</strain>
    </source>
</reference>
<evidence type="ECO:0000313" key="5">
    <source>
        <dbReference type="EMBL" id="HHN52748.1"/>
    </source>
</evidence>
<dbReference type="NCBIfam" id="TIGR01575">
    <property type="entry name" value="rimI"/>
    <property type="match status" value="1"/>
</dbReference>
<dbReference type="SUPFAM" id="SSF55729">
    <property type="entry name" value="Acyl-CoA N-acyltransferases (Nat)"/>
    <property type="match status" value="1"/>
</dbReference>
<dbReference type="PANTHER" id="PTHR23091:SF4">
    <property type="entry name" value="N-TERMINAL AMINO-ACID N(ALPHA)-ACETYLTRANSFERASE NATA"/>
    <property type="match status" value="1"/>
</dbReference>
<protein>
    <submittedName>
        <fullName evidence="4">Ribosomal-protein-alanine N-acetyltransferase</fullName>
    </submittedName>
</protein>
<dbReference type="GO" id="GO:0031415">
    <property type="term" value="C:NatA complex"/>
    <property type="evidence" value="ECO:0007669"/>
    <property type="project" value="InterPro"/>
</dbReference>
<evidence type="ECO:0000313" key="4">
    <source>
        <dbReference type="EMBL" id="HGN90077.1"/>
    </source>
</evidence>
<comment type="caution">
    <text evidence="4">The sequence shown here is derived from an EMBL/GenBank/DDBJ whole genome shotgun (WGS) entry which is preliminary data.</text>
</comment>
<dbReference type="InterPro" id="IPR000182">
    <property type="entry name" value="GNAT_dom"/>
</dbReference>
<dbReference type="PANTHER" id="PTHR23091">
    <property type="entry name" value="N-TERMINAL ACETYLTRANSFERASE"/>
    <property type="match status" value="1"/>
</dbReference>
<dbReference type="AlphaFoldDB" id="A0A7C4E1I5"/>
<evidence type="ECO:0000259" key="3">
    <source>
        <dbReference type="PROSITE" id="PS51186"/>
    </source>
</evidence>
<dbReference type="InterPro" id="IPR045047">
    <property type="entry name" value="Ard1-like"/>
</dbReference>
<sequence>MQQASKLGDIDVVFRNVTQPDLIDVMNINRLCLPENYTYSFFDELAKDYPKAFWVAEVGDKLVGYIMCRVERVFSKIDFLKIRRAGHIVSVAVLPNYRNRGIGEQLIRRALHSLANDYGCEEAFLEVRVSNHVAISLYRKIGFVVKEVHRRYYADGEDAYVMVVKLPLTG</sequence>
<dbReference type="PROSITE" id="PS51186">
    <property type="entry name" value="GNAT"/>
    <property type="match status" value="1"/>
</dbReference>
<dbReference type="EMBL" id="DTAD01000031">
    <property type="protein sequence ID" value="HGN90077.1"/>
    <property type="molecule type" value="Genomic_DNA"/>
</dbReference>
<dbReference type="InterPro" id="IPR016181">
    <property type="entry name" value="Acyl_CoA_acyltransferase"/>
</dbReference>
<name>A0A7C4E1I5_CALS0</name>